<dbReference type="InterPro" id="IPR041118">
    <property type="entry name" value="Rx_N"/>
</dbReference>
<dbReference type="EMBL" id="CM000882">
    <property type="protein sequence ID" value="KQJ95175.1"/>
    <property type="molecule type" value="Genomic_DNA"/>
</dbReference>
<dbReference type="Gramene" id="KQJ95177">
    <property type="protein sequence ID" value="KQJ95177"/>
    <property type="gene ID" value="BRADI_3g15594v3"/>
</dbReference>
<reference evidence="13" key="3">
    <citation type="submission" date="2018-08" db="UniProtKB">
        <authorList>
            <consortium name="EnsemblPlants"/>
        </authorList>
    </citation>
    <scope>IDENTIFICATION</scope>
    <source>
        <strain evidence="13">cv. Bd21</strain>
    </source>
</reference>
<feature type="domain" description="NB-ARC" evidence="8">
    <location>
        <begin position="180"/>
        <end position="347"/>
    </location>
</feature>
<dbReference type="InterPro" id="IPR042197">
    <property type="entry name" value="Apaf_helical"/>
</dbReference>
<dbReference type="PANTHER" id="PTHR23155">
    <property type="entry name" value="DISEASE RESISTANCE PROTEIN RP"/>
    <property type="match status" value="1"/>
</dbReference>
<dbReference type="Pfam" id="PF23598">
    <property type="entry name" value="LRR_14"/>
    <property type="match status" value="1"/>
</dbReference>
<evidence type="ECO:0000256" key="1">
    <source>
        <dbReference type="ARBA" id="ARBA00008894"/>
    </source>
</evidence>
<dbReference type="InterPro" id="IPR058922">
    <property type="entry name" value="WHD_DRP"/>
</dbReference>
<dbReference type="AlphaFoldDB" id="A0A0Q3JAC3"/>
<dbReference type="Gramene" id="KQJ95175">
    <property type="protein sequence ID" value="KQJ95175"/>
    <property type="gene ID" value="BRADI_3g15594v3"/>
</dbReference>
<name>A0A0Q3JAC3_BRADI</name>
<dbReference type="OrthoDB" id="676979at2759"/>
<dbReference type="EMBL" id="CM000882">
    <property type="protein sequence ID" value="KQJ95176.1"/>
    <property type="molecule type" value="Genomic_DNA"/>
</dbReference>
<dbReference type="FunFam" id="1.10.10.10:FF:000322">
    <property type="entry name" value="Probable disease resistance protein At1g63360"/>
    <property type="match status" value="1"/>
</dbReference>
<keyword evidence="6 7" id="KW-0175">Coiled coil</keyword>
<evidence type="ECO:0000256" key="3">
    <source>
        <dbReference type="ARBA" id="ARBA00022737"/>
    </source>
</evidence>
<dbReference type="SUPFAM" id="SSF52047">
    <property type="entry name" value="RNI-like"/>
    <property type="match status" value="1"/>
</dbReference>
<comment type="similarity">
    <text evidence="1">Belongs to the disease resistance NB-LRR family.</text>
</comment>
<evidence type="ECO:0000259" key="8">
    <source>
        <dbReference type="Pfam" id="PF00931"/>
    </source>
</evidence>
<organism evidence="12">
    <name type="scientific">Brachypodium distachyon</name>
    <name type="common">Purple false brome</name>
    <name type="synonym">Trachynia distachya</name>
    <dbReference type="NCBI Taxonomy" id="15368"/>
    <lineage>
        <taxon>Eukaryota</taxon>
        <taxon>Viridiplantae</taxon>
        <taxon>Streptophyta</taxon>
        <taxon>Embryophyta</taxon>
        <taxon>Tracheophyta</taxon>
        <taxon>Spermatophyta</taxon>
        <taxon>Magnoliopsida</taxon>
        <taxon>Liliopsida</taxon>
        <taxon>Poales</taxon>
        <taxon>Poaceae</taxon>
        <taxon>BOP clade</taxon>
        <taxon>Pooideae</taxon>
        <taxon>Stipodae</taxon>
        <taxon>Brachypodieae</taxon>
        <taxon>Brachypodium</taxon>
    </lineage>
</organism>
<dbReference type="GO" id="GO:0043531">
    <property type="term" value="F:ADP binding"/>
    <property type="evidence" value="ECO:0007669"/>
    <property type="project" value="InterPro"/>
</dbReference>
<accession>A0A0Q3JAC3</accession>
<evidence type="ECO:0000313" key="12">
    <source>
        <dbReference type="EMBL" id="KQJ95176.1"/>
    </source>
</evidence>
<sequence length="807" mass="91418">MEAALVSAAMGAMKPLLSKLSALLEEEYAKLKGARRDTQFIRDEMATMAATLQILADSEEELDPQMRIWMDEVRELSYDMEDCVDDFVARADGGGPDAGGGSAAGIKKIYDWVKKLKPRHEVAGKIKQLKARASEASERHKRYRLLLPTPDSRSTDCAIDPRLPAFYEEVDNLVGIDGPKRHIIQWFHREASSTLLKVLSIAGPGGLGKTTLANQVYRSIKDQFTCSAFVSVSRNPNVKKILRDIAKGVGITDSTSDDDVKQLIDRLRKHLEEERYFIIIDDVWDTRAWETIRLALLNNNLGCRIITTTRNVAIASCSSEGGYVYRMEPLSFADSKRLFFKRVFNSEDLCYPHLARVSKGILEKCAGLPLAIITMSSLLADQLAEEEWKRVLTAIGSALAKDPNAGNMTKILSLSYYDLPQHLRTCLLYLSVFPEDDTISKQRLISRWIAEGLIHEEQQRCKYDVGEGYFNDLINRSLIQPVDVRYGQTEACQVHDIILDFITCKAAEENFVTSFDATVHPHISRYRVRRLCVENHNDEKVTISSSLNLSHVRSLTTFGCFVPNSLLAFPVLRVLDIGECWWLKNHHLANIEKLFLLKYLRIGKSSISEIPRKIGELQYLETLDVRSTNIEELPSTITRLQRLTRLYVDCCTRFPDGVIGQMQSLEDLDEFGVLSYEKGRVNSLQEFSQLTKLRMLKILCSEGGSQADNLRSCLGTLISSCNLYHLYILNAHHIPAHRRLSLPLESWCPTTPCSLRKLHITYCFISKVPNWMRSLGNLRDLELYIFSMTHEDVAILGAIPTLLFLKL</sequence>
<dbReference type="GO" id="GO:0042742">
    <property type="term" value="P:defense response to bacterium"/>
    <property type="evidence" value="ECO:0007669"/>
    <property type="project" value="UniProtKB-ARBA"/>
</dbReference>
<dbReference type="InterPro" id="IPR038005">
    <property type="entry name" value="RX-like_CC"/>
</dbReference>
<dbReference type="EnsemblPlants" id="KQJ95177">
    <property type="protein sequence ID" value="KQJ95177"/>
    <property type="gene ID" value="BRADI_3g15594v3"/>
</dbReference>
<dbReference type="Gramene" id="KQJ95176">
    <property type="protein sequence ID" value="KQJ95176"/>
    <property type="gene ID" value="BRADI_3g15594v3"/>
</dbReference>
<evidence type="ECO:0000256" key="7">
    <source>
        <dbReference type="SAM" id="Coils"/>
    </source>
</evidence>
<dbReference type="InterPro" id="IPR002182">
    <property type="entry name" value="NB-ARC"/>
</dbReference>
<evidence type="ECO:0000259" key="9">
    <source>
        <dbReference type="Pfam" id="PF18052"/>
    </source>
</evidence>
<dbReference type="GO" id="GO:0009626">
    <property type="term" value="P:plant-type hypersensitive response"/>
    <property type="evidence" value="ECO:0007669"/>
    <property type="project" value="UniProtKB-ARBA"/>
</dbReference>
<feature type="domain" description="Disease resistance protein winged helix" evidence="10">
    <location>
        <begin position="432"/>
        <end position="502"/>
    </location>
</feature>
<feature type="coiled-coil region" evidence="7">
    <location>
        <begin position="119"/>
        <end position="146"/>
    </location>
</feature>
<dbReference type="PANTHER" id="PTHR23155:SF1028">
    <property type="entry name" value="OS08G0174800 PROTEIN"/>
    <property type="match status" value="1"/>
</dbReference>
<evidence type="ECO:0000313" key="13">
    <source>
        <dbReference type="EnsemblPlants" id="KQJ95175"/>
    </source>
</evidence>
<reference evidence="12 13" key="1">
    <citation type="journal article" date="2010" name="Nature">
        <title>Genome sequencing and analysis of the model grass Brachypodium distachyon.</title>
        <authorList>
            <consortium name="International Brachypodium Initiative"/>
        </authorList>
    </citation>
    <scope>NUCLEOTIDE SEQUENCE [LARGE SCALE GENOMIC DNA]</scope>
    <source>
        <strain evidence="12 13">Bd21</strain>
    </source>
</reference>
<dbReference type="CDD" id="cd14798">
    <property type="entry name" value="RX-CC_like"/>
    <property type="match status" value="1"/>
</dbReference>
<dbReference type="Pfam" id="PF18052">
    <property type="entry name" value="Rx_N"/>
    <property type="match status" value="1"/>
</dbReference>
<dbReference type="EnsemblPlants" id="KQJ95175">
    <property type="protein sequence ID" value="KQJ95175"/>
    <property type="gene ID" value="BRADI_3g15594v3"/>
</dbReference>
<proteinExistence type="inferred from homology"/>
<dbReference type="FunFam" id="3.40.50.300:FF:001091">
    <property type="entry name" value="Probable disease resistance protein At1g61300"/>
    <property type="match status" value="1"/>
</dbReference>
<dbReference type="Pfam" id="PF23559">
    <property type="entry name" value="WHD_DRP"/>
    <property type="match status" value="1"/>
</dbReference>
<feature type="domain" description="Disease resistance N-terminal" evidence="9">
    <location>
        <begin position="12"/>
        <end position="93"/>
    </location>
</feature>
<reference evidence="12" key="2">
    <citation type="submission" date="2017-06" db="EMBL/GenBank/DDBJ databases">
        <title>WGS assembly of Brachypodium distachyon.</title>
        <authorList>
            <consortium name="The International Brachypodium Initiative"/>
            <person name="Lucas S."/>
            <person name="Harmon-Smith M."/>
            <person name="Lail K."/>
            <person name="Tice H."/>
            <person name="Grimwood J."/>
            <person name="Bruce D."/>
            <person name="Barry K."/>
            <person name="Shu S."/>
            <person name="Lindquist E."/>
            <person name="Wang M."/>
            <person name="Pitluck S."/>
            <person name="Vogel J.P."/>
            <person name="Garvin D.F."/>
            <person name="Mockler T.C."/>
            <person name="Schmutz J."/>
            <person name="Rokhsar D."/>
            <person name="Bevan M.W."/>
        </authorList>
    </citation>
    <scope>NUCLEOTIDE SEQUENCE</scope>
    <source>
        <strain evidence="12">Bd21</strain>
    </source>
</reference>
<dbReference type="PRINTS" id="PR00364">
    <property type="entry name" value="DISEASERSIST"/>
</dbReference>
<dbReference type="Gene3D" id="1.10.10.10">
    <property type="entry name" value="Winged helix-like DNA-binding domain superfamily/Winged helix DNA-binding domain"/>
    <property type="match status" value="1"/>
</dbReference>
<dbReference type="GO" id="GO:0098542">
    <property type="term" value="P:defense response to other organism"/>
    <property type="evidence" value="ECO:0000318"/>
    <property type="project" value="GO_Central"/>
</dbReference>
<dbReference type="EMBL" id="CM000882">
    <property type="protein sequence ID" value="KQJ95177.1"/>
    <property type="molecule type" value="Genomic_DNA"/>
</dbReference>
<evidence type="ECO:0000256" key="2">
    <source>
        <dbReference type="ARBA" id="ARBA00022614"/>
    </source>
</evidence>
<keyword evidence="14" id="KW-1185">Reference proteome</keyword>
<evidence type="ECO:0000256" key="4">
    <source>
        <dbReference type="ARBA" id="ARBA00022741"/>
    </source>
</evidence>
<evidence type="ECO:0000259" key="11">
    <source>
        <dbReference type="Pfam" id="PF23598"/>
    </source>
</evidence>
<dbReference type="Gene3D" id="3.80.10.10">
    <property type="entry name" value="Ribonuclease Inhibitor"/>
    <property type="match status" value="1"/>
</dbReference>
<dbReference type="Gene3D" id="1.20.5.4130">
    <property type="match status" value="1"/>
</dbReference>
<dbReference type="Proteomes" id="UP000008810">
    <property type="component" value="Chromosome 3"/>
</dbReference>
<evidence type="ECO:0000256" key="5">
    <source>
        <dbReference type="ARBA" id="ARBA00022821"/>
    </source>
</evidence>
<dbReference type="Gene3D" id="3.40.50.300">
    <property type="entry name" value="P-loop containing nucleotide triphosphate hydrolases"/>
    <property type="match status" value="1"/>
</dbReference>
<evidence type="ECO:0008006" key="15">
    <source>
        <dbReference type="Google" id="ProtNLM"/>
    </source>
</evidence>
<dbReference type="InterPro" id="IPR044974">
    <property type="entry name" value="Disease_R_plants"/>
</dbReference>
<protein>
    <recommendedName>
        <fullName evidence="15">AAA+ ATPase domain-containing protein</fullName>
    </recommendedName>
</protein>
<evidence type="ECO:0000313" key="14">
    <source>
        <dbReference type="Proteomes" id="UP000008810"/>
    </source>
</evidence>
<evidence type="ECO:0000256" key="6">
    <source>
        <dbReference type="ARBA" id="ARBA00023054"/>
    </source>
</evidence>
<dbReference type="InParanoid" id="A0A0Q3JAC3"/>
<keyword evidence="3" id="KW-0677">Repeat</keyword>
<dbReference type="InterPro" id="IPR036388">
    <property type="entry name" value="WH-like_DNA-bd_sf"/>
</dbReference>
<feature type="domain" description="Disease resistance R13L4/SHOC-2-like LRR" evidence="11">
    <location>
        <begin position="551"/>
        <end position="807"/>
    </location>
</feature>
<evidence type="ECO:0000259" key="10">
    <source>
        <dbReference type="Pfam" id="PF23559"/>
    </source>
</evidence>
<dbReference type="Pfam" id="PF00931">
    <property type="entry name" value="NB-ARC"/>
    <property type="match status" value="1"/>
</dbReference>
<keyword evidence="5" id="KW-0611">Plant defense</keyword>
<dbReference type="FunCoup" id="A0A0Q3JAC3">
    <property type="interactions" value="3"/>
</dbReference>
<dbReference type="GO" id="GO:0002758">
    <property type="term" value="P:innate immune response-activating signaling pathway"/>
    <property type="evidence" value="ECO:0007669"/>
    <property type="project" value="UniProtKB-ARBA"/>
</dbReference>
<dbReference type="InterPro" id="IPR027417">
    <property type="entry name" value="P-loop_NTPase"/>
</dbReference>
<dbReference type="InterPro" id="IPR032675">
    <property type="entry name" value="LRR_dom_sf"/>
</dbReference>
<gene>
    <name evidence="12" type="ORF">BRADI_3g15594v3</name>
</gene>
<dbReference type="EnsemblPlants" id="KQJ95176">
    <property type="protein sequence ID" value="KQJ95176"/>
    <property type="gene ID" value="BRADI_3g15594v3"/>
</dbReference>
<keyword evidence="2" id="KW-0433">Leucine-rich repeat</keyword>
<dbReference type="InterPro" id="IPR055414">
    <property type="entry name" value="LRR_R13L4/SHOC2-like"/>
</dbReference>
<keyword evidence="4" id="KW-0547">Nucleotide-binding</keyword>
<dbReference type="Gene3D" id="1.10.8.430">
    <property type="entry name" value="Helical domain of apoptotic protease-activating factors"/>
    <property type="match status" value="1"/>
</dbReference>
<dbReference type="SUPFAM" id="SSF52540">
    <property type="entry name" value="P-loop containing nucleoside triphosphate hydrolases"/>
    <property type="match status" value="1"/>
</dbReference>